<dbReference type="InterPro" id="IPR038296">
    <property type="entry name" value="ParD_sf"/>
</dbReference>
<dbReference type="RefSeq" id="WP_142492832.1">
    <property type="nucleotide sequence ID" value="NZ_FXTO01000007.1"/>
</dbReference>
<sequence length="80" mass="9134">MATMNVSLPDQMKDWVETRLENASFSNTSDYVRHLIRRDQEREQAIAELQSAVNKGLESGPAQNFDLGEFLSRMHTKHGV</sequence>
<evidence type="ECO:0000256" key="2">
    <source>
        <dbReference type="ARBA" id="ARBA00022649"/>
    </source>
</evidence>
<accession>A0A521CLP9</accession>
<reference evidence="3 4" key="1">
    <citation type="submission" date="2017-05" db="EMBL/GenBank/DDBJ databases">
        <authorList>
            <person name="Varghese N."/>
            <person name="Submissions S."/>
        </authorList>
    </citation>
    <scope>NUCLEOTIDE SEQUENCE [LARGE SCALE GENOMIC DNA]</scope>
    <source>
        <strain evidence="3 4">DSM 29506</strain>
    </source>
</reference>
<evidence type="ECO:0000313" key="3">
    <source>
        <dbReference type="EMBL" id="SMO60379.1"/>
    </source>
</evidence>
<protein>
    <submittedName>
        <fullName evidence="3">Antitoxin ParD1/3/4</fullName>
    </submittedName>
</protein>
<dbReference type="EMBL" id="FXTO01000007">
    <property type="protein sequence ID" value="SMO60379.1"/>
    <property type="molecule type" value="Genomic_DNA"/>
</dbReference>
<evidence type="ECO:0000313" key="4">
    <source>
        <dbReference type="Proteomes" id="UP000316030"/>
    </source>
</evidence>
<dbReference type="OrthoDB" id="9811310at2"/>
<dbReference type="Pfam" id="PF03693">
    <property type="entry name" value="ParD_antitoxin"/>
    <property type="match status" value="1"/>
</dbReference>
<dbReference type="InterPro" id="IPR010985">
    <property type="entry name" value="Ribbon_hlx_hlx"/>
</dbReference>
<dbReference type="NCBIfam" id="TIGR02606">
    <property type="entry name" value="antidote_CC2985"/>
    <property type="match status" value="1"/>
</dbReference>
<dbReference type="PANTHER" id="PTHR36582:SF2">
    <property type="entry name" value="ANTITOXIN PARD"/>
    <property type="match status" value="1"/>
</dbReference>
<comment type="similarity">
    <text evidence="1">Belongs to the ParD antitoxin family.</text>
</comment>
<keyword evidence="4" id="KW-1185">Reference proteome</keyword>
<organism evidence="3 4">
    <name type="scientific">Thalassovita litoralis</name>
    <dbReference type="NCBI Taxonomy" id="1010611"/>
    <lineage>
        <taxon>Bacteria</taxon>
        <taxon>Pseudomonadati</taxon>
        <taxon>Pseudomonadota</taxon>
        <taxon>Alphaproteobacteria</taxon>
        <taxon>Rhodobacterales</taxon>
        <taxon>Roseobacteraceae</taxon>
        <taxon>Thalassovita</taxon>
    </lineage>
</organism>
<dbReference type="Proteomes" id="UP000316030">
    <property type="component" value="Unassembled WGS sequence"/>
</dbReference>
<keyword evidence="2" id="KW-1277">Toxin-antitoxin system</keyword>
<name>A0A521CLP9_9RHOB</name>
<evidence type="ECO:0000256" key="1">
    <source>
        <dbReference type="ARBA" id="ARBA00008580"/>
    </source>
</evidence>
<dbReference type="AlphaFoldDB" id="A0A521CLP9"/>
<dbReference type="SUPFAM" id="SSF47598">
    <property type="entry name" value="Ribbon-helix-helix"/>
    <property type="match status" value="1"/>
</dbReference>
<dbReference type="CDD" id="cd22231">
    <property type="entry name" value="RHH_NikR_HicB-like"/>
    <property type="match status" value="1"/>
</dbReference>
<dbReference type="Gene3D" id="6.10.10.120">
    <property type="entry name" value="Antitoxin ParD1-like"/>
    <property type="match status" value="1"/>
</dbReference>
<dbReference type="GO" id="GO:0006355">
    <property type="term" value="P:regulation of DNA-templated transcription"/>
    <property type="evidence" value="ECO:0007669"/>
    <property type="project" value="InterPro"/>
</dbReference>
<proteinExistence type="inferred from homology"/>
<dbReference type="InterPro" id="IPR022789">
    <property type="entry name" value="ParD"/>
</dbReference>
<dbReference type="PANTHER" id="PTHR36582">
    <property type="entry name" value="ANTITOXIN PARD"/>
    <property type="match status" value="1"/>
</dbReference>
<gene>
    <name evidence="3" type="ORF">SAMN06265173_10744</name>
</gene>